<dbReference type="Proteomes" id="UP000011976">
    <property type="component" value="Unassembled WGS sequence"/>
</dbReference>
<feature type="region of interest" description="Disordered" evidence="13">
    <location>
        <begin position="21"/>
        <end position="55"/>
    </location>
</feature>
<comment type="similarity">
    <text evidence="3">Belongs to the complex I NDUFA1 subunit family.</text>
</comment>
<dbReference type="GO" id="GO:0005743">
    <property type="term" value="C:mitochondrial inner membrane"/>
    <property type="evidence" value="ECO:0007669"/>
    <property type="project" value="UniProtKB-SubCell"/>
</dbReference>
<dbReference type="OrthoDB" id="1920692at2759"/>
<protein>
    <recommendedName>
        <fullName evidence="4">NADH dehydrogenase [ubiquinone] 1 alpha subcomplex subunit 1</fullName>
    </recommendedName>
</protein>
<evidence type="ECO:0000256" key="8">
    <source>
        <dbReference type="ARBA" id="ARBA00022792"/>
    </source>
</evidence>
<proteinExistence type="inferred from homology"/>
<evidence type="ECO:0000256" key="14">
    <source>
        <dbReference type="SAM" id="Phobius"/>
    </source>
</evidence>
<dbReference type="AlphaFoldDB" id="M9LYP3"/>
<sequence>MVGSDQITCALERQCGIGVEQPFSPSSLPPSPNTIAAALSPSTNTEHGTTPHTHTHSSYVNYILTSICLFRMVVVMFGVAGTGYNVVRRLAEDGKPIRHSLDDWERMMMKRDERLTGSLRGQTTNPIAPKEFATNSAWATEKLS</sequence>
<reference evidence="16" key="1">
    <citation type="journal article" date="2013" name="Genome Announc.">
        <title>Genome sequence of the basidiomycetous yeast Pseudozyma antarctica T-34, a producer of the glycolipid biosurfactants mannosylerythritol lipids.</title>
        <authorList>
            <person name="Morita T."/>
            <person name="Koike H."/>
            <person name="Koyama Y."/>
            <person name="Hagiwara H."/>
            <person name="Ito E."/>
            <person name="Fukuoka T."/>
            <person name="Imura T."/>
            <person name="Machida M."/>
            <person name="Kitamoto D."/>
        </authorList>
    </citation>
    <scope>NUCLEOTIDE SEQUENCE [LARGE SCALE GENOMIC DNA]</scope>
    <source>
        <strain evidence="16">T-34</strain>
    </source>
</reference>
<comment type="function">
    <text evidence="1">Accessory subunit of the mitochondrial membrane respiratory chain NADH dehydrogenase (Complex I), that is believed not to be involved in catalysis. Complex I functions in the transfer of electrons from NADH to the respiratory chain. The immediate electron acceptor for the enzyme is believed to be ubiquinone.</text>
</comment>
<name>M9LYP3_PSEA3</name>
<evidence type="ECO:0000256" key="3">
    <source>
        <dbReference type="ARBA" id="ARBA00009960"/>
    </source>
</evidence>
<dbReference type="EMBL" id="DF196785">
    <property type="protein sequence ID" value="GAC75954.1"/>
    <property type="molecule type" value="Genomic_DNA"/>
</dbReference>
<keyword evidence="7 14" id="KW-0812">Transmembrane</keyword>
<accession>M9LYP3</accession>
<evidence type="ECO:0000256" key="7">
    <source>
        <dbReference type="ARBA" id="ARBA00022692"/>
    </source>
</evidence>
<dbReference type="InterPro" id="IPR017384">
    <property type="entry name" value="NADH_Ub_cplx-1_asu_su-1"/>
</dbReference>
<evidence type="ECO:0000256" key="1">
    <source>
        <dbReference type="ARBA" id="ARBA00003195"/>
    </source>
</evidence>
<feature type="transmembrane region" description="Helical" evidence="14">
    <location>
        <begin position="59"/>
        <end position="80"/>
    </location>
</feature>
<keyword evidence="8" id="KW-0999">Mitochondrion inner membrane</keyword>
<evidence type="ECO:0000256" key="12">
    <source>
        <dbReference type="ARBA" id="ARBA00023136"/>
    </source>
</evidence>
<evidence type="ECO:0000256" key="5">
    <source>
        <dbReference type="ARBA" id="ARBA00022448"/>
    </source>
</evidence>
<organism evidence="15 16">
    <name type="scientific">Pseudozyma antarctica (strain T-34)</name>
    <name type="common">Yeast</name>
    <name type="synonym">Candida antarctica</name>
    <dbReference type="NCBI Taxonomy" id="1151754"/>
    <lineage>
        <taxon>Eukaryota</taxon>
        <taxon>Fungi</taxon>
        <taxon>Dikarya</taxon>
        <taxon>Basidiomycota</taxon>
        <taxon>Ustilaginomycotina</taxon>
        <taxon>Ustilaginomycetes</taxon>
        <taxon>Ustilaginales</taxon>
        <taxon>Ustilaginaceae</taxon>
        <taxon>Moesziomyces</taxon>
    </lineage>
</organism>
<evidence type="ECO:0000313" key="15">
    <source>
        <dbReference type="EMBL" id="GAC75954.1"/>
    </source>
</evidence>
<evidence type="ECO:0000256" key="13">
    <source>
        <dbReference type="SAM" id="MobiDB-lite"/>
    </source>
</evidence>
<keyword evidence="12 14" id="KW-0472">Membrane</keyword>
<keyword evidence="5" id="KW-0813">Transport</keyword>
<feature type="compositionally biased region" description="Low complexity" evidence="13">
    <location>
        <begin position="43"/>
        <end position="52"/>
    </location>
</feature>
<dbReference type="Pfam" id="PF15879">
    <property type="entry name" value="MWFE"/>
    <property type="match status" value="1"/>
</dbReference>
<evidence type="ECO:0000256" key="2">
    <source>
        <dbReference type="ARBA" id="ARBA00004298"/>
    </source>
</evidence>
<dbReference type="PANTHER" id="PTHR17098">
    <property type="entry name" value="NADH-UBIQUINONE OXIDOREDUCTASE MWFE SUBUNIT"/>
    <property type="match status" value="1"/>
</dbReference>
<evidence type="ECO:0000256" key="11">
    <source>
        <dbReference type="ARBA" id="ARBA00023128"/>
    </source>
</evidence>
<evidence type="ECO:0000256" key="6">
    <source>
        <dbReference type="ARBA" id="ARBA00022660"/>
    </source>
</evidence>
<dbReference type="PANTHER" id="PTHR17098:SF2">
    <property type="entry name" value="NADH DEHYDROGENASE [UBIQUINONE] 1 ALPHA SUBCOMPLEX SUBUNIT 1"/>
    <property type="match status" value="1"/>
</dbReference>
<evidence type="ECO:0000256" key="10">
    <source>
        <dbReference type="ARBA" id="ARBA00022989"/>
    </source>
</evidence>
<comment type="subcellular location">
    <subcellularLocation>
        <location evidence="2">Mitochondrion inner membrane</location>
        <topology evidence="2">Single-pass membrane protein</topology>
        <orientation evidence="2">Matrix side</orientation>
    </subcellularLocation>
</comment>
<keyword evidence="10 14" id="KW-1133">Transmembrane helix</keyword>
<gene>
    <name evidence="15" type="ORF">PANT_19d00034</name>
</gene>
<evidence type="ECO:0000256" key="4">
    <source>
        <dbReference type="ARBA" id="ARBA00016392"/>
    </source>
</evidence>
<keyword evidence="9" id="KW-0249">Electron transport</keyword>
<keyword evidence="6" id="KW-0679">Respiratory chain</keyword>
<dbReference type="STRING" id="1151754.M9LYP3"/>
<evidence type="ECO:0000256" key="9">
    <source>
        <dbReference type="ARBA" id="ARBA00022982"/>
    </source>
</evidence>
<keyword evidence="11" id="KW-0496">Mitochondrion</keyword>
<evidence type="ECO:0000313" key="16">
    <source>
        <dbReference type="Proteomes" id="UP000011976"/>
    </source>
</evidence>